<keyword evidence="12" id="KW-1185">Reference proteome</keyword>
<evidence type="ECO:0000256" key="1">
    <source>
        <dbReference type="ARBA" id="ARBA00008455"/>
    </source>
</evidence>
<evidence type="ECO:0000259" key="11">
    <source>
        <dbReference type="SMART" id="SM00645"/>
    </source>
</evidence>
<dbReference type="SUPFAM" id="SSF54001">
    <property type="entry name" value="Cysteine proteinases"/>
    <property type="match status" value="1"/>
</dbReference>
<keyword evidence="2" id="KW-0645">Protease</keyword>
<keyword evidence="4" id="KW-0378">Hydrolase</keyword>
<dbReference type="PANTHER" id="PTHR12411">
    <property type="entry name" value="CYSTEINE PROTEASE FAMILY C1-RELATED"/>
    <property type="match status" value="1"/>
</dbReference>
<dbReference type="Gene3D" id="3.90.70.10">
    <property type="entry name" value="Cysteine proteinases"/>
    <property type="match status" value="1"/>
</dbReference>
<evidence type="ECO:0000313" key="13">
    <source>
        <dbReference type="WBParaSite" id="HCON_00006320-00001"/>
    </source>
</evidence>
<organism evidence="12 13">
    <name type="scientific">Haemonchus contortus</name>
    <name type="common">Barber pole worm</name>
    <dbReference type="NCBI Taxonomy" id="6289"/>
    <lineage>
        <taxon>Eukaryota</taxon>
        <taxon>Metazoa</taxon>
        <taxon>Ecdysozoa</taxon>
        <taxon>Nematoda</taxon>
        <taxon>Chromadorea</taxon>
        <taxon>Rhabditida</taxon>
        <taxon>Rhabditina</taxon>
        <taxon>Rhabditomorpha</taxon>
        <taxon>Strongyloidea</taxon>
        <taxon>Trichostrongylidae</taxon>
        <taxon>Haemonchus</taxon>
    </lineage>
</organism>
<evidence type="ECO:0000313" key="12">
    <source>
        <dbReference type="Proteomes" id="UP000025227"/>
    </source>
</evidence>
<evidence type="ECO:0000256" key="9">
    <source>
        <dbReference type="ARBA" id="ARBA00057399"/>
    </source>
</evidence>
<dbReference type="AlphaFoldDB" id="A0A7I4XUR5"/>
<evidence type="ECO:0000256" key="2">
    <source>
        <dbReference type="ARBA" id="ARBA00022670"/>
    </source>
</evidence>
<evidence type="ECO:0000256" key="7">
    <source>
        <dbReference type="ARBA" id="ARBA00023157"/>
    </source>
</evidence>
<dbReference type="PROSITE" id="PS00640">
    <property type="entry name" value="THIOL_PROTEASE_ASN"/>
    <property type="match status" value="1"/>
</dbReference>
<comment type="similarity">
    <text evidence="1">Belongs to the peptidase C1 family.</text>
</comment>
<dbReference type="OMA" id="DECHIED"/>
<reference evidence="13" key="1">
    <citation type="submission" date="2020-12" db="UniProtKB">
        <authorList>
            <consortium name="WormBaseParasite"/>
        </authorList>
    </citation>
    <scope>IDENTIFICATION</scope>
    <source>
        <strain evidence="13">MHco3</strain>
    </source>
</reference>
<dbReference type="InterPro" id="IPR025661">
    <property type="entry name" value="Pept_asp_AS"/>
</dbReference>
<comment type="function">
    <text evidence="9">Expression of the protease correlates with blood-feeding and suggests a role for the protease in blood digestion.</text>
</comment>
<protein>
    <submittedName>
        <fullName evidence="13">Pept_C1 domain-containing protein</fullName>
    </submittedName>
</protein>
<evidence type="ECO:0000256" key="5">
    <source>
        <dbReference type="ARBA" id="ARBA00022807"/>
    </source>
</evidence>
<dbReference type="FunFam" id="3.90.70.10:FF:000031">
    <property type="entry name" value="Cathepsin B"/>
    <property type="match status" value="1"/>
</dbReference>
<dbReference type="CDD" id="cd02620">
    <property type="entry name" value="Peptidase_C1A_CathepsinB"/>
    <property type="match status" value="1"/>
</dbReference>
<dbReference type="PRINTS" id="PR00705">
    <property type="entry name" value="PAPAIN"/>
</dbReference>
<sequence>MRHIVFAFCICLSHVAFASEADVLATIKNEGIPLAAQVLSGEELVKYLKKSQNLFEAEITPHSYNVQHKLMDLRFINQKRKTVVEDANDEGDDIPESFDARTRWPYCKSLTHIRDQANCGAGWAVSTASALSDRICIASKGTKQVYISSVDFISCCDSCGYGCEGGWPIEAFDYFSNQGTVTGGDYGAKNGCLPYPFHPCGRHGNETYYGECPNKASTPKCVRKCQKGYRRSYRRDRKYGVDAYEVPNSVKAIQREIMKNGPVVSTMSVYQDFPLYRKGIYKASFVLEHDILRHRAGLALGYHSIKIIGWGTEKGVPYWLIANSWHNDWGEKGYFRMLRGTNHCRIEEDVVAGHVRV</sequence>
<dbReference type="InterPro" id="IPR000668">
    <property type="entry name" value="Peptidase_C1A_C"/>
</dbReference>
<dbReference type="InterPro" id="IPR025660">
    <property type="entry name" value="Pept_his_AS"/>
</dbReference>
<evidence type="ECO:0000256" key="8">
    <source>
        <dbReference type="ARBA" id="ARBA00023180"/>
    </source>
</evidence>
<dbReference type="GO" id="GO:0006508">
    <property type="term" value="P:proteolysis"/>
    <property type="evidence" value="ECO:0007669"/>
    <property type="project" value="UniProtKB-KW"/>
</dbReference>
<dbReference type="Proteomes" id="UP000025227">
    <property type="component" value="Unplaced"/>
</dbReference>
<name>A0A7I4XUR5_HAECO</name>
<feature type="chain" id="PRO_5029807689" evidence="10">
    <location>
        <begin position="19"/>
        <end position="357"/>
    </location>
</feature>
<evidence type="ECO:0000256" key="3">
    <source>
        <dbReference type="ARBA" id="ARBA00022729"/>
    </source>
</evidence>
<evidence type="ECO:0000256" key="6">
    <source>
        <dbReference type="ARBA" id="ARBA00023145"/>
    </source>
</evidence>
<keyword evidence="7" id="KW-1015">Disulfide bond</keyword>
<dbReference type="OrthoDB" id="640249at2759"/>
<keyword evidence="5" id="KW-0788">Thiol protease</keyword>
<dbReference type="Pfam" id="PF00112">
    <property type="entry name" value="Peptidase_C1"/>
    <property type="match status" value="1"/>
</dbReference>
<dbReference type="InterPro" id="IPR038765">
    <property type="entry name" value="Papain-like_cys_pep_sf"/>
</dbReference>
<evidence type="ECO:0000256" key="4">
    <source>
        <dbReference type="ARBA" id="ARBA00022801"/>
    </source>
</evidence>
<dbReference type="GO" id="GO:0008234">
    <property type="term" value="F:cysteine-type peptidase activity"/>
    <property type="evidence" value="ECO:0007669"/>
    <property type="project" value="UniProtKB-KW"/>
</dbReference>
<accession>A0A7I4XUR5</accession>
<feature type="signal peptide" evidence="10">
    <location>
        <begin position="1"/>
        <end position="18"/>
    </location>
</feature>
<keyword evidence="8" id="KW-0325">Glycoprotein</keyword>
<dbReference type="PROSITE" id="PS00639">
    <property type="entry name" value="THIOL_PROTEASE_HIS"/>
    <property type="match status" value="1"/>
</dbReference>
<dbReference type="WBParaSite" id="HCON_00006320-00001">
    <property type="protein sequence ID" value="HCON_00006320-00001"/>
    <property type="gene ID" value="HCON_00006320"/>
</dbReference>
<keyword evidence="3 10" id="KW-0732">Signal</keyword>
<dbReference type="SMART" id="SM00645">
    <property type="entry name" value="Pept_C1"/>
    <property type="match status" value="1"/>
</dbReference>
<evidence type="ECO:0000256" key="10">
    <source>
        <dbReference type="SAM" id="SignalP"/>
    </source>
</evidence>
<keyword evidence="6" id="KW-0865">Zymogen</keyword>
<proteinExistence type="inferred from homology"/>
<feature type="domain" description="Peptidase C1A papain C-terminal" evidence="11">
    <location>
        <begin position="94"/>
        <end position="354"/>
    </location>
</feature>
<dbReference type="InterPro" id="IPR013128">
    <property type="entry name" value="Peptidase_C1A"/>
</dbReference>